<evidence type="ECO:0000313" key="1">
    <source>
        <dbReference type="EMBL" id="KIM24272.1"/>
    </source>
</evidence>
<dbReference type="AlphaFoldDB" id="A0A0C2X4I9"/>
<reference evidence="2" key="2">
    <citation type="submission" date="2015-01" db="EMBL/GenBank/DDBJ databases">
        <title>Evolutionary Origins and Diversification of the Mycorrhizal Mutualists.</title>
        <authorList>
            <consortium name="DOE Joint Genome Institute"/>
            <consortium name="Mycorrhizal Genomics Consortium"/>
            <person name="Kohler A."/>
            <person name="Kuo A."/>
            <person name="Nagy L.G."/>
            <person name="Floudas D."/>
            <person name="Copeland A."/>
            <person name="Barry K.W."/>
            <person name="Cichocki N."/>
            <person name="Veneault-Fourrey C."/>
            <person name="LaButti K."/>
            <person name="Lindquist E.A."/>
            <person name="Lipzen A."/>
            <person name="Lundell T."/>
            <person name="Morin E."/>
            <person name="Murat C."/>
            <person name="Riley R."/>
            <person name="Ohm R."/>
            <person name="Sun H."/>
            <person name="Tunlid A."/>
            <person name="Henrissat B."/>
            <person name="Grigoriev I.V."/>
            <person name="Hibbett D.S."/>
            <person name="Martin F."/>
        </authorList>
    </citation>
    <scope>NUCLEOTIDE SEQUENCE [LARGE SCALE GENOMIC DNA]</scope>
    <source>
        <strain evidence="2">MAFF 305830</strain>
    </source>
</reference>
<keyword evidence="2" id="KW-1185">Reference proteome</keyword>
<name>A0A0C2X4I9_SERVB</name>
<dbReference type="HOGENOM" id="CLU_2887244_0_0_1"/>
<dbReference type="Proteomes" id="UP000054097">
    <property type="component" value="Unassembled WGS sequence"/>
</dbReference>
<evidence type="ECO:0000313" key="2">
    <source>
        <dbReference type="Proteomes" id="UP000054097"/>
    </source>
</evidence>
<accession>A0A0C2X4I9</accession>
<sequence length="63" mass="6930">MFMASTDNNEGFEPYISNIYTRRAGELQIVCPPPSSRGMAAVAVKALNRYGVNGNDRTHVVKN</sequence>
<protein>
    <submittedName>
        <fullName evidence="1">Uncharacterized protein</fullName>
    </submittedName>
</protein>
<dbReference type="EMBL" id="KN824325">
    <property type="protein sequence ID" value="KIM24272.1"/>
    <property type="molecule type" value="Genomic_DNA"/>
</dbReference>
<organism evidence="1 2">
    <name type="scientific">Serendipita vermifera MAFF 305830</name>
    <dbReference type="NCBI Taxonomy" id="933852"/>
    <lineage>
        <taxon>Eukaryota</taxon>
        <taxon>Fungi</taxon>
        <taxon>Dikarya</taxon>
        <taxon>Basidiomycota</taxon>
        <taxon>Agaricomycotina</taxon>
        <taxon>Agaricomycetes</taxon>
        <taxon>Sebacinales</taxon>
        <taxon>Serendipitaceae</taxon>
        <taxon>Serendipita</taxon>
    </lineage>
</organism>
<proteinExistence type="predicted"/>
<reference evidence="1 2" key="1">
    <citation type="submission" date="2014-04" db="EMBL/GenBank/DDBJ databases">
        <authorList>
            <consortium name="DOE Joint Genome Institute"/>
            <person name="Kuo A."/>
            <person name="Zuccaro A."/>
            <person name="Kohler A."/>
            <person name="Nagy L.G."/>
            <person name="Floudas D."/>
            <person name="Copeland A."/>
            <person name="Barry K.W."/>
            <person name="Cichocki N."/>
            <person name="Veneault-Fourrey C."/>
            <person name="LaButti K."/>
            <person name="Lindquist E.A."/>
            <person name="Lipzen A."/>
            <person name="Lundell T."/>
            <person name="Morin E."/>
            <person name="Murat C."/>
            <person name="Sun H."/>
            <person name="Tunlid A."/>
            <person name="Henrissat B."/>
            <person name="Grigoriev I.V."/>
            <person name="Hibbett D.S."/>
            <person name="Martin F."/>
            <person name="Nordberg H.P."/>
            <person name="Cantor M.N."/>
            <person name="Hua S.X."/>
        </authorList>
    </citation>
    <scope>NUCLEOTIDE SEQUENCE [LARGE SCALE GENOMIC DNA]</scope>
    <source>
        <strain evidence="1 2">MAFF 305830</strain>
    </source>
</reference>
<gene>
    <name evidence="1" type="ORF">M408DRAFT_27117</name>
</gene>